<dbReference type="EMBL" id="JBHFFA010000004">
    <property type="protein sequence ID" value="KAL2629770.1"/>
    <property type="molecule type" value="Genomic_DNA"/>
</dbReference>
<accession>A0ABD1YGW4</accession>
<evidence type="ECO:0000313" key="2">
    <source>
        <dbReference type="EMBL" id="KAL2629770.1"/>
    </source>
</evidence>
<organism evidence="2 3">
    <name type="scientific">Riccia fluitans</name>
    <dbReference type="NCBI Taxonomy" id="41844"/>
    <lineage>
        <taxon>Eukaryota</taxon>
        <taxon>Viridiplantae</taxon>
        <taxon>Streptophyta</taxon>
        <taxon>Embryophyta</taxon>
        <taxon>Marchantiophyta</taxon>
        <taxon>Marchantiopsida</taxon>
        <taxon>Marchantiidae</taxon>
        <taxon>Marchantiales</taxon>
        <taxon>Ricciaceae</taxon>
        <taxon>Riccia</taxon>
    </lineage>
</organism>
<protein>
    <submittedName>
        <fullName evidence="2">Uncharacterized protein</fullName>
    </submittedName>
</protein>
<reference evidence="2 3" key="1">
    <citation type="submission" date="2024-09" db="EMBL/GenBank/DDBJ databases">
        <title>Chromosome-scale assembly of Riccia fluitans.</title>
        <authorList>
            <person name="Paukszto L."/>
            <person name="Sawicki J."/>
            <person name="Karawczyk K."/>
            <person name="Piernik-Szablinska J."/>
            <person name="Szczecinska M."/>
            <person name="Mazdziarz M."/>
        </authorList>
    </citation>
    <scope>NUCLEOTIDE SEQUENCE [LARGE SCALE GENOMIC DNA]</scope>
    <source>
        <strain evidence="2">Rf_01</strain>
        <tissue evidence="2">Aerial parts of the thallus</tissue>
    </source>
</reference>
<dbReference type="AlphaFoldDB" id="A0ABD1YGW4"/>
<keyword evidence="3" id="KW-1185">Reference proteome</keyword>
<evidence type="ECO:0000256" key="1">
    <source>
        <dbReference type="SAM" id="MobiDB-lite"/>
    </source>
</evidence>
<name>A0ABD1YGW4_9MARC</name>
<dbReference type="Proteomes" id="UP001605036">
    <property type="component" value="Unassembled WGS sequence"/>
</dbReference>
<sequence length="151" mass="16939">MAPKGNPANITVEGGGGRQIEINICFGSFADALIFDRTSSNSVRWKSTSAGFSVLLQNPRGPRKQNHGALNLDKRTKRHDPEACGGEWTAPVSELGTRRQGLQRQRMTRAQPDGDYSFYRTVENRFLVTYEFISMYSPPRVTCSLFSYLVM</sequence>
<comment type="caution">
    <text evidence="2">The sequence shown here is derived from an EMBL/GenBank/DDBJ whole genome shotgun (WGS) entry which is preliminary data.</text>
</comment>
<evidence type="ECO:0000313" key="3">
    <source>
        <dbReference type="Proteomes" id="UP001605036"/>
    </source>
</evidence>
<gene>
    <name evidence="2" type="ORF">R1flu_014456</name>
</gene>
<proteinExistence type="predicted"/>
<feature type="region of interest" description="Disordered" evidence="1">
    <location>
        <begin position="62"/>
        <end position="83"/>
    </location>
</feature>